<dbReference type="EC" id="3.2.1.17" evidence="7"/>
<dbReference type="InterPro" id="IPR034690">
    <property type="entry name" value="Endolysin_T4_type"/>
</dbReference>
<evidence type="ECO:0000256" key="6">
    <source>
        <dbReference type="ARBA" id="ARBA00023295"/>
    </source>
</evidence>
<reference evidence="9 10" key="1">
    <citation type="journal article" date="2007" name="Appl. Environ. Microbiol.">
        <title>Rhizobial factors required for stem nodule maturation and maintenance in Sesbania rostrata-Azorhizobium caulinodans ORS571 symbiosis.</title>
        <authorList>
            <person name="Suzuki S."/>
            <person name="Aono T."/>
            <person name="Lee KB."/>
            <person name="Suzuki T."/>
            <person name="Liu CT."/>
            <person name="Miwa H."/>
            <person name="Wakao S."/>
            <person name="Iki T."/>
            <person name="Oyaizu H."/>
        </authorList>
    </citation>
    <scope>NUCLEOTIDE SEQUENCE [LARGE SCALE GENOMIC DNA]</scope>
    <source>
        <strain evidence="10">ATCC 43989 / DSM 5975 / JCM 20966 / LMG 6465 / NBRC 14845 / NCIMB 13405 / ORS 571</strain>
    </source>
</reference>
<protein>
    <recommendedName>
        <fullName evidence="7">Lysozyme</fullName>
        <ecNumber evidence="7">3.2.1.17</ecNumber>
    </recommendedName>
</protein>
<proteinExistence type="inferred from homology"/>
<comment type="catalytic activity">
    <reaction evidence="1 7">
        <text>Hydrolysis of (1-&gt;4)-beta-linkages between N-acetylmuramic acid and N-acetyl-D-glucosamine residues in a peptidoglycan and between N-acetyl-D-glucosamine residues in chitodextrins.</text>
        <dbReference type="EC" id="3.2.1.17"/>
    </reaction>
</comment>
<dbReference type="CDD" id="cd00737">
    <property type="entry name" value="lyz_endolysin_autolysin"/>
    <property type="match status" value="1"/>
</dbReference>
<dbReference type="SUPFAM" id="SSF53955">
    <property type="entry name" value="Lysozyme-like"/>
    <property type="match status" value="1"/>
</dbReference>
<evidence type="ECO:0000256" key="1">
    <source>
        <dbReference type="ARBA" id="ARBA00000632"/>
    </source>
</evidence>
<reference evidence="9 10" key="4">
    <citation type="journal article" date="2009" name="Appl. Environ. Microbiol.">
        <title>Comparative genome-wide transcriptional profiling of Azorhizobium caulinodans ORS571 grown under free-living and symbiotic conditions.</title>
        <authorList>
            <person name="Tsukada S."/>
            <person name="Aono T."/>
            <person name="Akiba N."/>
            <person name="Lee KB."/>
            <person name="Liu CT."/>
            <person name="Toyazaki H."/>
            <person name="Oyaizu H."/>
        </authorList>
    </citation>
    <scope>NUCLEOTIDE SEQUENCE [LARGE SCALE GENOMIC DNA]</scope>
    <source>
        <strain evidence="10">ATCC 43989 / DSM 5975 / JCM 20966 / LMG 6465 / NBRC 14845 / NCIMB 13405 / ORS 571</strain>
    </source>
</reference>
<dbReference type="Pfam" id="PF00959">
    <property type="entry name" value="Phage_lysozyme"/>
    <property type="match status" value="1"/>
</dbReference>
<keyword evidence="8" id="KW-0472">Membrane</keyword>
<dbReference type="Gene3D" id="1.10.530.40">
    <property type="match status" value="1"/>
</dbReference>
<dbReference type="GO" id="GO:0009253">
    <property type="term" value="P:peptidoglycan catabolic process"/>
    <property type="evidence" value="ECO:0007669"/>
    <property type="project" value="InterPro"/>
</dbReference>
<keyword evidence="6 7" id="KW-0326">Glycosidase</keyword>
<dbReference type="KEGG" id="azc:AZC_2137"/>
<reference evidence="9 10" key="3">
    <citation type="journal article" date="2008" name="BMC Genomics">
        <title>The genome of the versatile nitrogen fixer Azorhizobium caulinodans ORS571.</title>
        <authorList>
            <person name="Lee KB."/>
            <person name="Backer P.D."/>
            <person name="Aono T."/>
            <person name="Liu CT."/>
            <person name="Suzuki S."/>
            <person name="Suzuki T."/>
            <person name="Kaneko T."/>
            <person name="Yamada M."/>
            <person name="Tabata S."/>
            <person name="Kupfer D.M."/>
            <person name="Najar F.Z."/>
            <person name="Wiley G.B."/>
            <person name="Roe B."/>
            <person name="Binnewies T.T."/>
            <person name="Ussery D.W."/>
            <person name="D'Haeze W."/>
            <person name="Herder J.D."/>
            <person name="Gevers D."/>
            <person name="Vereecke D."/>
            <person name="Holsters M."/>
            <person name="Oyaizu H."/>
        </authorList>
    </citation>
    <scope>NUCLEOTIDE SEQUENCE [LARGE SCALE GENOMIC DNA]</scope>
    <source>
        <strain evidence="10">ATCC 43989 / DSM 5975 / JCM 20966 / LMG 6465 / NBRC 14845 / NCIMB 13405 / ORS 571</strain>
    </source>
</reference>
<dbReference type="eggNOG" id="COG3772">
    <property type="taxonomic scope" value="Bacteria"/>
</dbReference>
<evidence type="ECO:0000256" key="8">
    <source>
        <dbReference type="SAM" id="Phobius"/>
    </source>
</evidence>
<dbReference type="InterPro" id="IPR051018">
    <property type="entry name" value="Bacteriophage_GH24"/>
</dbReference>
<dbReference type="HAMAP" id="MF_04110">
    <property type="entry name" value="ENDOLYSIN_T4"/>
    <property type="match status" value="1"/>
</dbReference>
<keyword evidence="8" id="KW-1133">Transmembrane helix</keyword>
<comment type="similarity">
    <text evidence="7">Belongs to the glycosyl hydrolase 24 family.</text>
</comment>
<evidence type="ECO:0000313" key="10">
    <source>
        <dbReference type="Proteomes" id="UP000000270"/>
    </source>
</evidence>
<dbReference type="PANTHER" id="PTHR38107">
    <property type="match status" value="1"/>
</dbReference>
<dbReference type="GO" id="GO:0042742">
    <property type="term" value="P:defense response to bacterium"/>
    <property type="evidence" value="ECO:0007669"/>
    <property type="project" value="UniProtKB-KW"/>
</dbReference>
<dbReference type="InterPro" id="IPR002196">
    <property type="entry name" value="Glyco_hydro_24"/>
</dbReference>
<dbReference type="CAZy" id="GH24">
    <property type="family name" value="Glycoside Hydrolase Family 24"/>
</dbReference>
<evidence type="ECO:0000256" key="3">
    <source>
        <dbReference type="ARBA" id="ARBA00022638"/>
    </source>
</evidence>
<keyword evidence="5" id="KW-1035">Host cytoplasm</keyword>
<evidence type="ECO:0000256" key="7">
    <source>
        <dbReference type="RuleBase" id="RU003788"/>
    </source>
</evidence>
<dbReference type="InterPro" id="IPR033907">
    <property type="entry name" value="Endolysin_autolysin"/>
</dbReference>
<reference evidence="9 10" key="6">
    <citation type="journal article" date="2011" name="Appl. Environ. Microbiol.">
        <title>Involvement of the azorhizobial chromosome partition gene (parA) in the onset of bacteroid differentiation during Sesbania rostrata stem nodule development.</title>
        <authorList>
            <person name="Liu CT."/>
            <person name="Lee KB."/>
            <person name="Wang YS."/>
            <person name="Peng MH."/>
            <person name="Lee KT."/>
            <person name="Suzuki S."/>
            <person name="Suzuki T."/>
            <person name="Oyaizu H."/>
        </authorList>
    </citation>
    <scope>NUCLEOTIDE SEQUENCE [LARGE SCALE GENOMIC DNA]</scope>
    <source>
        <strain evidence="10">ATCC 43989 / DSM 5975 / JCM 20966 / LMG 6465 / NBRC 14845 / NCIMB 13405 / ORS 571</strain>
    </source>
</reference>
<keyword evidence="8" id="KW-0812">Transmembrane</keyword>
<keyword evidence="2 7" id="KW-0929">Antimicrobial</keyword>
<dbReference type="PANTHER" id="PTHR38107:SF3">
    <property type="entry name" value="LYSOZYME RRRD-RELATED"/>
    <property type="match status" value="1"/>
</dbReference>
<dbReference type="EMBL" id="AP009384">
    <property type="protein sequence ID" value="BAF88135.1"/>
    <property type="molecule type" value="Genomic_DNA"/>
</dbReference>
<keyword evidence="10" id="KW-1185">Reference proteome</keyword>
<name>A8I7M0_AZOC5</name>
<dbReference type="InterPro" id="IPR023347">
    <property type="entry name" value="Lysozyme_dom_sf"/>
</dbReference>
<dbReference type="RefSeq" id="WP_012170664.1">
    <property type="nucleotide sequence ID" value="NC_009937.1"/>
</dbReference>
<dbReference type="GO" id="GO:0003796">
    <property type="term" value="F:lysozyme activity"/>
    <property type="evidence" value="ECO:0007669"/>
    <property type="project" value="UniProtKB-EC"/>
</dbReference>
<gene>
    <name evidence="9" type="ordered locus">AZC_2137</name>
</gene>
<keyword evidence="3 7" id="KW-0081">Bacteriolytic enzyme</keyword>
<evidence type="ECO:0000256" key="5">
    <source>
        <dbReference type="ARBA" id="ARBA00023200"/>
    </source>
</evidence>
<evidence type="ECO:0000256" key="2">
    <source>
        <dbReference type="ARBA" id="ARBA00022529"/>
    </source>
</evidence>
<sequence length="253" mass="26511">MSAQTISRDGVDLVKAFESCLKPAPGRKGFFTTYLCPAGVLTIGWGHTNDHGRAFRAGAVWSQAECDTALAQDLATLEASVSTILKDVPLAQHEYDALVSMSYNIGPLTRSSIPAKLKAGRKAEVRAVMARWNKGGGRVLPGLTRRREAEADLFEGKIDEALRTAGVMRAAALPMPQKVDVPKPPVSVVAAGTKRETAGMAAGGTLAAGSGSGEAHPFSSALTAAGLALGLALVVAAGFLLVRKYKLIAEDWR</sequence>
<dbReference type="InterPro" id="IPR023346">
    <property type="entry name" value="Lysozyme-like_dom_sf"/>
</dbReference>
<dbReference type="AlphaFoldDB" id="A8I7M0"/>
<dbReference type="GO" id="GO:0031640">
    <property type="term" value="P:killing of cells of another organism"/>
    <property type="evidence" value="ECO:0007669"/>
    <property type="project" value="UniProtKB-KW"/>
</dbReference>
<dbReference type="HOGENOM" id="CLU_1096886_0_0_5"/>
<dbReference type="STRING" id="438753.AZC_2137"/>
<reference evidence="10" key="2">
    <citation type="submission" date="2007-04" db="EMBL/GenBank/DDBJ databases">
        <title>Complete genome sequence of the nitrogen-fixing bacterium Azorhizobium caulinodans ORS571.</title>
        <authorList>
            <person name="Lee K.B."/>
            <person name="Backer P.D."/>
            <person name="Aono T."/>
            <person name="Liu C.T."/>
            <person name="Suzuki S."/>
            <person name="Suzuki T."/>
            <person name="Kaneko T."/>
            <person name="Yamada M."/>
            <person name="Tabata S."/>
            <person name="Kupfer D.M."/>
            <person name="Najar F.Z."/>
            <person name="Wiley G.B."/>
            <person name="Roe B."/>
            <person name="Binnewies T."/>
            <person name="Ussery D."/>
            <person name="Vereecke D."/>
            <person name="Gevers D."/>
            <person name="Holsters M."/>
            <person name="Oyaizu H."/>
        </authorList>
    </citation>
    <scope>NUCLEOTIDE SEQUENCE [LARGE SCALE GENOMIC DNA]</scope>
    <source>
        <strain evidence="10">ATCC 43989 / DSM 5975 / JCM 20966 / LMG 6465 / NBRC 14845 / NCIMB 13405 / ORS 571</strain>
    </source>
</reference>
<keyword evidence="4 7" id="KW-0378">Hydrolase</keyword>
<organism evidence="9 10">
    <name type="scientific">Azorhizobium caulinodans (strain ATCC 43989 / DSM 5975 / JCM 20966 / LMG 6465 / NBRC 14845 / NCIMB 13405 / ORS 571)</name>
    <dbReference type="NCBI Taxonomy" id="438753"/>
    <lineage>
        <taxon>Bacteria</taxon>
        <taxon>Pseudomonadati</taxon>
        <taxon>Pseudomonadota</taxon>
        <taxon>Alphaproteobacteria</taxon>
        <taxon>Hyphomicrobiales</taxon>
        <taxon>Xanthobacteraceae</taxon>
        <taxon>Azorhizobium</taxon>
    </lineage>
</organism>
<accession>A8I7M0</accession>
<reference evidence="9 10" key="5">
    <citation type="journal article" date="2010" name="Appl. Environ. Microbiol.">
        <title>phrR-like gene praR of Azorhizobium caulinodans ORS571 is essential for symbiosis with Sesbania rostrata and is involved in expression of reb genes.</title>
        <authorList>
            <person name="Akiba N."/>
            <person name="Aono T."/>
            <person name="Toyazaki H."/>
            <person name="Sato S."/>
            <person name="Oyaizu H."/>
        </authorList>
    </citation>
    <scope>NUCLEOTIDE SEQUENCE [LARGE SCALE GENOMIC DNA]</scope>
    <source>
        <strain evidence="10">ATCC 43989 / DSM 5975 / JCM 20966 / LMG 6465 / NBRC 14845 / NCIMB 13405 / ORS 571</strain>
    </source>
</reference>
<evidence type="ECO:0000313" key="9">
    <source>
        <dbReference type="EMBL" id="BAF88135.1"/>
    </source>
</evidence>
<evidence type="ECO:0000256" key="4">
    <source>
        <dbReference type="ARBA" id="ARBA00022801"/>
    </source>
</evidence>
<feature type="transmembrane region" description="Helical" evidence="8">
    <location>
        <begin position="221"/>
        <end position="242"/>
    </location>
</feature>
<dbReference type="Proteomes" id="UP000000270">
    <property type="component" value="Chromosome"/>
</dbReference>
<dbReference type="GO" id="GO:0016998">
    <property type="term" value="P:cell wall macromolecule catabolic process"/>
    <property type="evidence" value="ECO:0007669"/>
    <property type="project" value="InterPro"/>
</dbReference>